<dbReference type="GO" id="GO:0005634">
    <property type="term" value="C:nucleus"/>
    <property type="evidence" value="ECO:0007669"/>
    <property type="project" value="UniProtKB-SubCell"/>
</dbReference>
<dbReference type="SUPFAM" id="SSF54277">
    <property type="entry name" value="CAD &amp; PB1 domains"/>
    <property type="match status" value="1"/>
</dbReference>
<evidence type="ECO:0000256" key="13">
    <source>
        <dbReference type="SAM" id="MobiDB-lite"/>
    </source>
</evidence>
<keyword evidence="6 12" id="KW-0678">Repressor</keyword>
<dbReference type="Gene3D" id="3.10.20.90">
    <property type="entry name" value="Phosphatidylinositol 3-kinase Catalytic Subunit, Chain A, domain 1"/>
    <property type="match status" value="1"/>
</dbReference>
<dbReference type="Pfam" id="PF13193">
    <property type="entry name" value="AMP-binding_C"/>
    <property type="match status" value="1"/>
</dbReference>
<feature type="region of interest" description="Disordered" evidence="13">
    <location>
        <begin position="590"/>
        <end position="609"/>
    </location>
</feature>
<evidence type="ECO:0000256" key="7">
    <source>
        <dbReference type="ARBA" id="ARBA00023015"/>
    </source>
</evidence>
<sequence>MRATTSSHEFNTMETQNADVVQATKPSRTFMEAVKAVLTYGSATQERAAIRAEQKNYSHVQLIASALNISNLLLDADAINVKEERGKTIGPVNGPKCLHGARVGIVAKPSAEFVAAIFGTWISGGVAVPLALSYPESEILHVMNDSDISMILSTQDHQEIMENVAAKCFAKLSLLPTLTGMPLRDSLNEHSGERAADLVAKVIRKIEDSNKLKGDDPALILYTSGTTGKPKGVVHTHNSITSQVEFMPKFSVRGVWQRWCDSDPKDGSKAEDAITVFTGVPTMYVRLLQGYKTMDPDQQKAAASAAKQLRLMFVMALSNPLHGARKAGTVGKPLPRVEVKILAEDGSPVGANGVGELCVRSPSLFKEYWKKPEANKDSFIDDGFFKTGDTVTVDEDGYYIILGRTNADIMKVGGYKLSALEIEAVLLEANERAKIISLQSEKNITLIYMHEAVLECCVLGLPDEDYGEVVSVVIVPHTDAKRSAELELKPIITLEDLRNWAKEKLAPYKLPTKLFLWDSLPRNAMGKFHSMTPPMEHDYMGAKDTELRLGLPGSDGRLVDECATVGLTLGGMKRVFSDVIHGDSFSEVGDGAGGATKTPPPLPPAAKTQIVGWPPIHSYRKNTIASNTSKNNDEDDADRKQGNECHYVKVSMDGAPYLRKVNLNMYSNYKELSLALEEMFTSFTIGQCGSNGMSARETITELLQGSEHVLTYEDKDGDWMLVGDVPWLMFADSCRRLRIMKGSDTVGIAPKAIGSKIRN</sequence>
<dbReference type="Gene3D" id="3.30.300.30">
    <property type="match status" value="1"/>
</dbReference>
<dbReference type="PROSITE" id="PS00455">
    <property type="entry name" value="AMP_BINDING"/>
    <property type="match status" value="1"/>
</dbReference>
<dbReference type="InterPro" id="IPR020845">
    <property type="entry name" value="AMP-binding_CS"/>
</dbReference>
<evidence type="ECO:0000256" key="12">
    <source>
        <dbReference type="RuleBase" id="RU004549"/>
    </source>
</evidence>
<protein>
    <recommendedName>
        <fullName evidence="12">Auxin-responsive protein</fullName>
    </recommendedName>
</protein>
<name>A0A8J5IMD9_ZINOF</name>
<dbReference type="EMBL" id="JACMSC010000001">
    <property type="protein sequence ID" value="KAG6537829.1"/>
    <property type="molecule type" value="Genomic_DNA"/>
</dbReference>
<dbReference type="GO" id="GO:0009698">
    <property type="term" value="P:phenylpropanoid metabolic process"/>
    <property type="evidence" value="ECO:0007669"/>
    <property type="project" value="UniProtKB-ARBA"/>
</dbReference>
<evidence type="ECO:0000313" key="15">
    <source>
        <dbReference type="EMBL" id="KAG6537829.1"/>
    </source>
</evidence>
<dbReference type="InterPro" id="IPR000873">
    <property type="entry name" value="AMP-dep_synth/lig_dom"/>
</dbReference>
<keyword evidence="7 12" id="KW-0805">Transcription regulation</keyword>
<dbReference type="Pfam" id="PF00501">
    <property type="entry name" value="AMP-binding"/>
    <property type="match status" value="2"/>
</dbReference>
<dbReference type="SUPFAM" id="SSF56801">
    <property type="entry name" value="Acetyl-CoA synthetase-like"/>
    <property type="match status" value="1"/>
</dbReference>
<keyword evidence="16" id="KW-1185">Reference proteome</keyword>
<proteinExistence type="inferred from homology"/>
<comment type="similarity">
    <text evidence="3">Belongs to the ATP-dependent AMP-binding enzyme family.</text>
</comment>
<feature type="region of interest" description="Disordered" evidence="13">
    <location>
        <begin position="622"/>
        <end position="643"/>
    </location>
</feature>
<dbReference type="AlphaFoldDB" id="A0A8J5IMD9"/>
<organism evidence="15 16">
    <name type="scientific">Zingiber officinale</name>
    <name type="common">Ginger</name>
    <name type="synonym">Amomum zingiber</name>
    <dbReference type="NCBI Taxonomy" id="94328"/>
    <lineage>
        <taxon>Eukaryota</taxon>
        <taxon>Viridiplantae</taxon>
        <taxon>Streptophyta</taxon>
        <taxon>Embryophyta</taxon>
        <taxon>Tracheophyta</taxon>
        <taxon>Spermatophyta</taxon>
        <taxon>Magnoliopsida</taxon>
        <taxon>Liliopsida</taxon>
        <taxon>Zingiberales</taxon>
        <taxon>Zingiberaceae</taxon>
        <taxon>Zingiber</taxon>
    </lineage>
</organism>
<evidence type="ECO:0000256" key="2">
    <source>
        <dbReference type="ARBA" id="ARBA00004123"/>
    </source>
</evidence>
<comment type="subcellular location">
    <subcellularLocation>
        <location evidence="2 12">Nucleus</location>
    </subcellularLocation>
</comment>
<reference evidence="15 16" key="1">
    <citation type="submission" date="2020-08" db="EMBL/GenBank/DDBJ databases">
        <title>Plant Genome Project.</title>
        <authorList>
            <person name="Zhang R.-G."/>
        </authorList>
    </citation>
    <scope>NUCLEOTIDE SEQUENCE [LARGE SCALE GENOMIC DNA]</scope>
    <source>
        <tissue evidence="15">Rhizome</tissue>
    </source>
</reference>
<comment type="caution">
    <text evidence="15">The sequence shown here is derived from an EMBL/GenBank/DDBJ whole genome shotgun (WGS) entry which is preliminary data.</text>
</comment>
<comment type="subunit">
    <text evidence="5 12">Homodimers and heterodimers.</text>
</comment>
<dbReference type="InterPro" id="IPR033389">
    <property type="entry name" value="AUX/IAA_dom"/>
</dbReference>
<dbReference type="PANTHER" id="PTHR43201">
    <property type="entry name" value="ACYL-COA SYNTHETASE"/>
    <property type="match status" value="1"/>
</dbReference>
<dbReference type="Pfam" id="PF02309">
    <property type="entry name" value="AUX_IAA"/>
    <property type="match status" value="1"/>
</dbReference>
<dbReference type="InterPro" id="IPR025110">
    <property type="entry name" value="AMP-bd_C"/>
</dbReference>
<dbReference type="Proteomes" id="UP000734854">
    <property type="component" value="Unassembled WGS sequence"/>
</dbReference>
<evidence type="ECO:0000256" key="8">
    <source>
        <dbReference type="ARBA" id="ARBA00023163"/>
    </source>
</evidence>
<dbReference type="GO" id="GO:0016207">
    <property type="term" value="F:4-coumarate-CoA ligase activity"/>
    <property type="evidence" value="ECO:0007669"/>
    <property type="project" value="UniProtKB-EC"/>
</dbReference>
<evidence type="ECO:0000256" key="6">
    <source>
        <dbReference type="ARBA" id="ARBA00022491"/>
    </source>
</evidence>
<keyword evidence="10 12" id="KW-0927">Auxin signaling pathway</keyword>
<dbReference type="Gene3D" id="3.40.50.12780">
    <property type="entry name" value="N-terminal domain of ligase-like"/>
    <property type="match status" value="2"/>
</dbReference>
<dbReference type="GO" id="GO:0106290">
    <property type="term" value="F:trans-cinnamate-CoA ligase activity"/>
    <property type="evidence" value="ECO:0007669"/>
    <property type="project" value="UniProtKB-ARBA"/>
</dbReference>
<dbReference type="InterPro" id="IPR053793">
    <property type="entry name" value="PB1-like"/>
</dbReference>
<dbReference type="GO" id="GO:0009734">
    <property type="term" value="P:auxin-activated signaling pathway"/>
    <property type="evidence" value="ECO:0007669"/>
    <property type="project" value="UniProtKB-UniRule"/>
</dbReference>
<evidence type="ECO:0000313" key="16">
    <source>
        <dbReference type="Proteomes" id="UP000734854"/>
    </source>
</evidence>
<dbReference type="GO" id="GO:0006631">
    <property type="term" value="P:fatty acid metabolic process"/>
    <property type="evidence" value="ECO:0007669"/>
    <property type="project" value="TreeGrafter"/>
</dbReference>
<evidence type="ECO:0000256" key="3">
    <source>
        <dbReference type="ARBA" id="ARBA00006432"/>
    </source>
</evidence>
<keyword evidence="9 12" id="KW-0539">Nucleus</keyword>
<evidence type="ECO:0000256" key="9">
    <source>
        <dbReference type="ARBA" id="ARBA00023242"/>
    </source>
</evidence>
<evidence type="ECO:0000256" key="5">
    <source>
        <dbReference type="ARBA" id="ARBA00011726"/>
    </source>
</evidence>
<evidence type="ECO:0000256" key="10">
    <source>
        <dbReference type="ARBA" id="ARBA00023294"/>
    </source>
</evidence>
<evidence type="ECO:0000259" key="14">
    <source>
        <dbReference type="PROSITE" id="PS51745"/>
    </source>
</evidence>
<comment type="similarity">
    <text evidence="4 12">Belongs to the Aux/IAA family.</text>
</comment>
<comment type="function">
    <text evidence="1 12">Aux/IAA proteins are short-lived transcriptional factors that function as repressors of early auxin response genes at low auxin concentrations.</text>
</comment>
<keyword evidence="8 12" id="KW-0804">Transcription</keyword>
<evidence type="ECO:0000256" key="4">
    <source>
        <dbReference type="ARBA" id="ARBA00006728"/>
    </source>
</evidence>
<dbReference type="FunFam" id="3.10.20.90:FF:000078">
    <property type="entry name" value="Auxin-responsive protein"/>
    <property type="match status" value="1"/>
</dbReference>
<comment type="catalytic activity">
    <reaction evidence="11">
        <text>(E)-4-coumarate + ATP + CoA = (E)-4-coumaroyl-CoA + AMP + diphosphate</text>
        <dbReference type="Rhea" id="RHEA:19641"/>
        <dbReference type="ChEBI" id="CHEBI:12876"/>
        <dbReference type="ChEBI" id="CHEBI:30616"/>
        <dbReference type="ChEBI" id="CHEBI:33019"/>
        <dbReference type="ChEBI" id="CHEBI:57287"/>
        <dbReference type="ChEBI" id="CHEBI:85008"/>
        <dbReference type="ChEBI" id="CHEBI:456215"/>
        <dbReference type="EC" id="6.2.1.12"/>
    </reaction>
    <physiologicalReaction direction="left-to-right" evidence="11">
        <dbReference type="Rhea" id="RHEA:19642"/>
    </physiologicalReaction>
</comment>
<dbReference type="GO" id="GO:0031956">
    <property type="term" value="F:medium-chain fatty acid-CoA ligase activity"/>
    <property type="evidence" value="ECO:0007669"/>
    <property type="project" value="TreeGrafter"/>
</dbReference>
<evidence type="ECO:0000256" key="11">
    <source>
        <dbReference type="ARBA" id="ARBA00034252"/>
    </source>
</evidence>
<feature type="domain" description="PB1" evidence="14">
    <location>
        <begin position="645"/>
        <end position="742"/>
    </location>
</feature>
<accession>A0A8J5IMD9</accession>
<dbReference type="InterPro" id="IPR042099">
    <property type="entry name" value="ANL_N_sf"/>
</dbReference>
<gene>
    <name evidence="15" type="ORF">ZIOFF_002928</name>
</gene>
<dbReference type="InterPro" id="IPR045851">
    <property type="entry name" value="AMP-bd_C_sf"/>
</dbReference>
<dbReference type="PROSITE" id="PS51745">
    <property type="entry name" value="PB1"/>
    <property type="match status" value="1"/>
</dbReference>
<dbReference type="PANTHER" id="PTHR43201:SF8">
    <property type="entry name" value="ACYL-COA SYNTHETASE FAMILY MEMBER 3"/>
    <property type="match status" value="1"/>
</dbReference>
<evidence type="ECO:0000256" key="1">
    <source>
        <dbReference type="ARBA" id="ARBA00002159"/>
    </source>
</evidence>